<reference evidence="3 4" key="1">
    <citation type="journal article" date="2015" name="Genome Announc.">
        <title>Expanding the biotechnology potential of lactobacilli through comparative genomics of 213 strains and associated genera.</title>
        <authorList>
            <person name="Sun Z."/>
            <person name="Harris H.M."/>
            <person name="McCann A."/>
            <person name="Guo C."/>
            <person name="Argimon S."/>
            <person name="Zhang W."/>
            <person name="Yang X."/>
            <person name="Jeffery I.B."/>
            <person name="Cooney J.C."/>
            <person name="Kagawa T.F."/>
            <person name="Liu W."/>
            <person name="Song Y."/>
            <person name="Salvetti E."/>
            <person name="Wrobel A."/>
            <person name="Rasinkangas P."/>
            <person name="Parkhill J."/>
            <person name="Rea M.C."/>
            <person name="O'Sullivan O."/>
            <person name="Ritari J."/>
            <person name="Douillard F.P."/>
            <person name="Paul Ross R."/>
            <person name="Yang R."/>
            <person name="Briner A.E."/>
            <person name="Felis G.E."/>
            <person name="de Vos W.M."/>
            <person name="Barrangou R."/>
            <person name="Klaenhammer T.R."/>
            <person name="Caufield P.W."/>
            <person name="Cui Y."/>
            <person name="Zhang H."/>
            <person name="O'Toole P.W."/>
        </authorList>
    </citation>
    <scope>NUCLEOTIDE SEQUENCE [LARGE SCALE GENOMIC DNA]</scope>
    <source>
        <strain evidence="3 4">DSM 16761</strain>
    </source>
</reference>
<dbReference type="Proteomes" id="UP000051307">
    <property type="component" value="Unassembled WGS sequence"/>
</dbReference>
<dbReference type="InterPro" id="IPR008948">
    <property type="entry name" value="L-Aspartase-like"/>
</dbReference>
<dbReference type="GO" id="GO:0070626">
    <property type="term" value="F:(S)-2-(5-amino-1-(5-phospho-D-ribosyl)imidazole-4-carboxamido) succinate lyase (fumarate-forming) activity"/>
    <property type="evidence" value="ECO:0007669"/>
    <property type="project" value="TreeGrafter"/>
</dbReference>
<organism evidence="3 4">
    <name type="scientific">Lactobacillus kitasatonis DSM 16761 = JCM 1039</name>
    <dbReference type="NCBI Taxonomy" id="1423767"/>
    <lineage>
        <taxon>Bacteria</taxon>
        <taxon>Bacillati</taxon>
        <taxon>Bacillota</taxon>
        <taxon>Bacilli</taxon>
        <taxon>Lactobacillales</taxon>
        <taxon>Lactobacillaceae</taxon>
        <taxon>Lactobacillus</taxon>
    </lineage>
</organism>
<dbReference type="SMART" id="SM00998">
    <property type="entry name" value="ADSL_C"/>
    <property type="match status" value="1"/>
</dbReference>
<accession>A0A0R1VER3</accession>
<evidence type="ECO:0000313" key="3">
    <source>
        <dbReference type="EMBL" id="KRM03927.1"/>
    </source>
</evidence>
<evidence type="ECO:0000256" key="1">
    <source>
        <dbReference type="ARBA" id="ARBA00023239"/>
    </source>
</evidence>
<dbReference type="PANTHER" id="PTHR43172">
    <property type="entry name" value="ADENYLOSUCCINATE LYASE"/>
    <property type="match status" value="1"/>
</dbReference>
<name>A0A0R1VER3_9LACO</name>
<gene>
    <name evidence="3" type="ORF">FC59_GL001105</name>
</gene>
<dbReference type="InterPro" id="IPR019468">
    <property type="entry name" value="AdenyloSucc_lyase_C"/>
</dbReference>
<feature type="domain" description="Adenylosuccinate lyase C-terminal" evidence="2">
    <location>
        <begin position="78"/>
        <end position="157"/>
    </location>
</feature>
<comment type="caution">
    <text evidence="3">The sequence shown here is derived from an EMBL/GenBank/DDBJ whole genome shotgun (WGS) entry which is preliminary data.</text>
</comment>
<dbReference type="SUPFAM" id="SSF48557">
    <property type="entry name" value="L-aspartase-like"/>
    <property type="match status" value="1"/>
</dbReference>
<dbReference type="GO" id="GO:0044208">
    <property type="term" value="P:'de novo' AMP biosynthetic process"/>
    <property type="evidence" value="ECO:0007669"/>
    <property type="project" value="TreeGrafter"/>
</dbReference>
<protein>
    <submittedName>
        <fullName evidence="3">Adenylosuccinate lyase</fullName>
    </submittedName>
</protein>
<evidence type="ECO:0000259" key="2">
    <source>
        <dbReference type="SMART" id="SM00998"/>
    </source>
</evidence>
<evidence type="ECO:0000313" key="4">
    <source>
        <dbReference type="Proteomes" id="UP000051307"/>
    </source>
</evidence>
<dbReference type="Gene3D" id="1.20.200.10">
    <property type="entry name" value="Fumarase/aspartase (Central domain)"/>
    <property type="match status" value="1"/>
</dbReference>
<proteinExistence type="predicted"/>
<dbReference type="EMBL" id="AZFU01000025">
    <property type="protein sequence ID" value="KRM03927.1"/>
    <property type="molecule type" value="Genomic_DNA"/>
</dbReference>
<dbReference type="PATRIC" id="fig|1423767.3.peg.1143"/>
<keyword evidence="1 3" id="KW-0456">Lyase</keyword>
<dbReference type="Gene3D" id="1.10.40.30">
    <property type="entry name" value="Fumarase/aspartase (C-terminal domain)"/>
    <property type="match status" value="1"/>
</dbReference>
<dbReference type="Pfam" id="PF10397">
    <property type="entry name" value="ADSL_C"/>
    <property type="match status" value="1"/>
</dbReference>
<sequence length="162" mass="19061">MICENIYANVRLVKNNANLGLEAMVQEHERDMSFWQTEWMYLSEMCLVFSAAIKMMSQVMDQMIVHEDNIKRNLNMTHGLIVSERMMLDLGRYIGRQNAHEVIYEDAQKAFNDQFDFLDVLLADDRVTKDVDEATLREMLDPVRYVGSCVQMVDDVIKKWRK</sequence>
<dbReference type="GO" id="GO:0005829">
    <property type="term" value="C:cytosol"/>
    <property type="evidence" value="ECO:0007669"/>
    <property type="project" value="TreeGrafter"/>
</dbReference>
<dbReference type="PANTHER" id="PTHR43172:SF1">
    <property type="entry name" value="ADENYLOSUCCINATE LYASE"/>
    <property type="match status" value="1"/>
</dbReference>
<dbReference type="GO" id="GO:0004018">
    <property type="term" value="F:N6-(1,2-dicarboxyethyl)AMP AMP-lyase (fumarate-forming) activity"/>
    <property type="evidence" value="ECO:0007669"/>
    <property type="project" value="TreeGrafter"/>
</dbReference>
<dbReference type="AlphaFoldDB" id="A0A0R1VER3"/>
<dbReference type="eggNOG" id="COG0015">
    <property type="taxonomic scope" value="Bacteria"/>
</dbReference>